<feature type="signal peptide" evidence="6">
    <location>
        <begin position="1"/>
        <end position="26"/>
    </location>
</feature>
<evidence type="ECO:0000256" key="3">
    <source>
        <dbReference type="ARBA" id="ARBA00022801"/>
    </source>
</evidence>
<keyword evidence="3 5" id="KW-0378">Hydrolase</keyword>
<dbReference type="SMART" id="SM00640">
    <property type="entry name" value="Glyco_32"/>
    <property type="match status" value="1"/>
</dbReference>
<evidence type="ECO:0000313" key="9">
    <source>
        <dbReference type="EMBL" id="MDT0690424.1"/>
    </source>
</evidence>
<sequence length="590" mass="66039">MKTFIRCSTSIYLMLCVFFSAHETHAQGKSTENMSKVPKYTFAKTLKEQEEQLKTNPLMQRLKESREKLASDRYRPIYHYVNPEGTLNDPNGLSYWNGNWHLFYQAYPPEDPRQHWGHAISKDLVHWRDLPYAIYPGPERHVFSGATLVEEDRVIAMYHGTGVGNMVAVSSDPLLLNWEKVTGEAVIPLKSPTAAPLPYSVFDPSIWKKGNYYYSLSAGRSETGPGGKPVRANHLFRSKDLTNWEYLHEFVEDDRFTLVGDDGACPYFWPIGEDKYIMNFFSHMSGGQYLLGDYDKKNDKFLVTSGGKFNQGAVSPSGVHAPSATPDGEGGVIVIFNMNPGKPTEGWNQIMTLPRRMTLIEDDVLGQEPAGDFSSLHFDGQNVGKIILPANKEIVLESIKGNAMEISAEIDPKDSKIIELNVLRSPNKEEYTRIVIYKEKGFSDGLNYASEPGTARMPEDLLPLVTGEKNEHEGGDIRESLVSIESSYSSILPDVEVRAPETAPFLLNPGENVKLRVFIDKSVVEVFVNGEQVVAVRVYPGREDSLGVSLSSRGKDAELVSLDAWQMKSIYESNEDKAANSDLKKDNSSR</sequence>
<feature type="chain" id="PRO_5045882567" description="beta-fructofuranosidase" evidence="6">
    <location>
        <begin position="27"/>
        <end position="590"/>
    </location>
</feature>
<feature type="domain" description="Glycosyl hydrolase family 32 N-terminal" evidence="7">
    <location>
        <begin position="79"/>
        <end position="369"/>
    </location>
</feature>
<dbReference type="EC" id="3.2.1.26" evidence="2"/>
<evidence type="ECO:0000313" key="10">
    <source>
        <dbReference type="Proteomes" id="UP001261624"/>
    </source>
</evidence>
<keyword evidence="4 5" id="KW-0326">Glycosidase</keyword>
<organism evidence="9 10">
    <name type="scientific">Autumnicola patrickiae</name>
    <dbReference type="NCBI Taxonomy" id="3075591"/>
    <lineage>
        <taxon>Bacteria</taxon>
        <taxon>Pseudomonadati</taxon>
        <taxon>Bacteroidota</taxon>
        <taxon>Flavobacteriia</taxon>
        <taxon>Flavobacteriales</taxon>
        <taxon>Flavobacteriaceae</taxon>
        <taxon>Autumnicola</taxon>
    </lineage>
</organism>
<dbReference type="InterPro" id="IPR051214">
    <property type="entry name" value="GH32_Enzymes"/>
</dbReference>
<dbReference type="InterPro" id="IPR001362">
    <property type="entry name" value="Glyco_hydro_32"/>
</dbReference>
<dbReference type="Pfam" id="PF00251">
    <property type="entry name" value="Glyco_hydro_32N"/>
    <property type="match status" value="1"/>
</dbReference>
<evidence type="ECO:0000256" key="2">
    <source>
        <dbReference type="ARBA" id="ARBA00012758"/>
    </source>
</evidence>
<dbReference type="InterPro" id="IPR013189">
    <property type="entry name" value="Glyco_hydro_32_C"/>
</dbReference>
<dbReference type="Gene3D" id="2.60.120.560">
    <property type="entry name" value="Exo-inulinase, domain 1"/>
    <property type="match status" value="1"/>
</dbReference>
<dbReference type="EMBL" id="JAVRHM010000012">
    <property type="protein sequence ID" value="MDT0690424.1"/>
    <property type="molecule type" value="Genomic_DNA"/>
</dbReference>
<keyword evidence="10" id="KW-1185">Reference proteome</keyword>
<dbReference type="SUPFAM" id="SSF75005">
    <property type="entry name" value="Arabinanase/levansucrase/invertase"/>
    <property type="match status" value="1"/>
</dbReference>
<dbReference type="RefSeq" id="WP_311684938.1">
    <property type="nucleotide sequence ID" value="NZ_JAVRHM010000012.1"/>
</dbReference>
<protein>
    <recommendedName>
        <fullName evidence="2">beta-fructofuranosidase</fullName>
        <ecNumber evidence="2">3.2.1.26</ecNumber>
    </recommendedName>
</protein>
<dbReference type="InterPro" id="IPR013148">
    <property type="entry name" value="Glyco_hydro_32_N"/>
</dbReference>
<evidence type="ECO:0000259" key="8">
    <source>
        <dbReference type="Pfam" id="PF08244"/>
    </source>
</evidence>
<gene>
    <name evidence="9" type="ORF">RM549_11545</name>
</gene>
<name>A0ABU3E354_9FLAO</name>
<comment type="caution">
    <text evidence="9">The sequence shown here is derived from an EMBL/GenBank/DDBJ whole genome shotgun (WGS) entry which is preliminary data.</text>
</comment>
<evidence type="ECO:0000256" key="6">
    <source>
        <dbReference type="SAM" id="SignalP"/>
    </source>
</evidence>
<dbReference type="Proteomes" id="UP001261624">
    <property type="component" value="Unassembled WGS sequence"/>
</dbReference>
<dbReference type="GO" id="GO:0016787">
    <property type="term" value="F:hydrolase activity"/>
    <property type="evidence" value="ECO:0007669"/>
    <property type="project" value="UniProtKB-KW"/>
</dbReference>
<dbReference type="InterPro" id="IPR013320">
    <property type="entry name" value="ConA-like_dom_sf"/>
</dbReference>
<reference evidence="9 10" key="1">
    <citation type="submission" date="2023-09" db="EMBL/GenBank/DDBJ databases">
        <authorList>
            <person name="Rey-Velasco X."/>
        </authorList>
    </citation>
    <scope>NUCLEOTIDE SEQUENCE [LARGE SCALE GENOMIC DNA]</scope>
    <source>
        <strain evidence="9 10">F188</strain>
    </source>
</reference>
<evidence type="ECO:0000256" key="1">
    <source>
        <dbReference type="ARBA" id="ARBA00009902"/>
    </source>
</evidence>
<dbReference type="CDD" id="cd08996">
    <property type="entry name" value="GH32_FFase"/>
    <property type="match status" value="1"/>
</dbReference>
<evidence type="ECO:0000259" key="7">
    <source>
        <dbReference type="Pfam" id="PF00251"/>
    </source>
</evidence>
<keyword evidence="6" id="KW-0732">Signal</keyword>
<evidence type="ECO:0000256" key="4">
    <source>
        <dbReference type="ARBA" id="ARBA00023295"/>
    </source>
</evidence>
<proteinExistence type="inferred from homology"/>
<evidence type="ECO:0000256" key="5">
    <source>
        <dbReference type="RuleBase" id="RU362110"/>
    </source>
</evidence>
<dbReference type="Pfam" id="PF08244">
    <property type="entry name" value="Glyco_hydro_32C"/>
    <property type="match status" value="1"/>
</dbReference>
<dbReference type="InterPro" id="IPR023296">
    <property type="entry name" value="Glyco_hydro_beta-prop_sf"/>
</dbReference>
<dbReference type="PANTHER" id="PTHR43101:SF1">
    <property type="entry name" value="BETA-FRUCTOSIDASE"/>
    <property type="match status" value="1"/>
</dbReference>
<accession>A0ABU3E354</accession>
<comment type="similarity">
    <text evidence="1 5">Belongs to the glycosyl hydrolase 32 family.</text>
</comment>
<dbReference type="Gene3D" id="2.115.10.20">
    <property type="entry name" value="Glycosyl hydrolase domain, family 43"/>
    <property type="match status" value="1"/>
</dbReference>
<dbReference type="PANTHER" id="PTHR43101">
    <property type="entry name" value="BETA-FRUCTOSIDASE"/>
    <property type="match status" value="1"/>
</dbReference>
<dbReference type="SUPFAM" id="SSF49899">
    <property type="entry name" value="Concanavalin A-like lectins/glucanases"/>
    <property type="match status" value="1"/>
</dbReference>
<feature type="domain" description="Glycosyl hydrolase family 32 C-terminal" evidence="8">
    <location>
        <begin position="396"/>
        <end position="566"/>
    </location>
</feature>